<keyword evidence="2" id="KW-1185">Reference proteome</keyword>
<dbReference type="EMBL" id="KV417464">
    <property type="protein sequence ID" value="KZO89380.1"/>
    <property type="molecule type" value="Genomic_DNA"/>
</dbReference>
<sequence>MILVIERKYLREQAENDTWHPPSQALQDSLQRASGMKWPTDRYFRSGDPATLLTYFAQNRAGIQVSLETLRECLIPLLKHMDGFLLGTTATLFLENWAAGWYESDPAKRGDYPLPE</sequence>
<evidence type="ECO:0000313" key="1">
    <source>
        <dbReference type="EMBL" id="KZO89380.1"/>
    </source>
</evidence>
<protein>
    <submittedName>
        <fullName evidence="1">Uncharacterized protein</fullName>
    </submittedName>
</protein>
<proteinExistence type="predicted"/>
<gene>
    <name evidence="1" type="ORF">CALVIDRAFT_121101</name>
</gene>
<organism evidence="1 2">
    <name type="scientific">Calocera viscosa (strain TUFC12733)</name>
    <dbReference type="NCBI Taxonomy" id="1330018"/>
    <lineage>
        <taxon>Eukaryota</taxon>
        <taxon>Fungi</taxon>
        <taxon>Dikarya</taxon>
        <taxon>Basidiomycota</taxon>
        <taxon>Agaricomycotina</taxon>
        <taxon>Dacrymycetes</taxon>
        <taxon>Dacrymycetales</taxon>
        <taxon>Dacrymycetaceae</taxon>
        <taxon>Calocera</taxon>
    </lineage>
</organism>
<accession>A0A167FD57</accession>
<dbReference type="Proteomes" id="UP000076738">
    <property type="component" value="Unassembled WGS sequence"/>
</dbReference>
<evidence type="ECO:0000313" key="2">
    <source>
        <dbReference type="Proteomes" id="UP000076738"/>
    </source>
</evidence>
<dbReference type="AlphaFoldDB" id="A0A167FD57"/>
<reference evidence="1 2" key="1">
    <citation type="journal article" date="2016" name="Mol. Biol. Evol.">
        <title>Comparative Genomics of Early-Diverging Mushroom-Forming Fungi Provides Insights into the Origins of Lignocellulose Decay Capabilities.</title>
        <authorList>
            <person name="Nagy L.G."/>
            <person name="Riley R."/>
            <person name="Tritt A."/>
            <person name="Adam C."/>
            <person name="Daum C."/>
            <person name="Floudas D."/>
            <person name="Sun H."/>
            <person name="Yadav J.S."/>
            <person name="Pangilinan J."/>
            <person name="Larsson K.H."/>
            <person name="Matsuura K."/>
            <person name="Barry K."/>
            <person name="Labutti K."/>
            <person name="Kuo R."/>
            <person name="Ohm R.A."/>
            <person name="Bhattacharya S.S."/>
            <person name="Shirouzu T."/>
            <person name="Yoshinaga Y."/>
            <person name="Martin F.M."/>
            <person name="Grigoriev I.V."/>
            <person name="Hibbett D.S."/>
        </authorList>
    </citation>
    <scope>NUCLEOTIDE SEQUENCE [LARGE SCALE GENOMIC DNA]</scope>
    <source>
        <strain evidence="1 2">TUFC12733</strain>
    </source>
</reference>
<name>A0A167FD57_CALVF</name>